<feature type="compositionally biased region" description="Basic and acidic residues" evidence="1">
    <location>
        <begin position="212"/>
        <end position="234"/>
    </location>
</feature>
<feature type="compositionally biased region" description="Pro residues" evidence="1">
    <location>
        <begin position="173"/>
        <end position="182"/>
    </location>
</feature>
<accession>A0A8H4QW95</accession>
<name>A0A8H4QW95_9AGAR</name>
<evidence type="ECO:0000313" key="2">
    <source>
        <dbReference type="EMBL" id="KAF4618039.1"/>
    </source>
</evidence>
<feature type="compositionally biased region" description="Basic and acidic residues" evidence="1">
    <location>
        <begin position="188"/>
        <end position="199"/>
    </location>
</feature>
<dbReference type="Proteomes" id="UP000521872">
    <property type="component" value="Unassembled WGS sequence"/>
</dbReference>
<comment type="caution">
    <text evidence="2">The sequence shown here is derived from an EMBL/GenBank/DDBJ whole genome shotgun (WGS) entry which is preliminary data.</text>
</comment>
<organism evidence="2 3">
    <name type="scientific">Agrocybe pediades</name>
    <dbReference type="NCBI Taxonomy" id="84607"/>
    <lineage>
        <taxon>Eukaryota</taxon>
        <taxon>Fungi</taxon>
        <taxon>Dikarya</taxon>
        <taxon>Basidiomycota</taxon>
        <taxon>Agaricomycotina</taxon>
        <taxon>Agaricomycetes</taxon>
        <taxon>Agaricomycetidae</taxon>
        <taxon>Agaricales</taxon>
        <taxon>Agaricineae</taxon>
        <taxon>Strophariaceae</taxon>
        <taxon>Agrocybe</taxon>
    </lineage>
</organism>
<proteinExistence type="predicted"/>
<gene>
    <name evidence="2" type="ORF">D9613_012876</name>
</gene>
<feature type="region of interest" description="Disordered" evidence="1">
    <location>
        <begin position="79"/>
        <end position="107"/>
    </location>
</feature>
<sequence>MTQVEPPAALDCPFLYHHHHHQFTPAMAIFIPPGPTTTTTIFLTTANPYATPTFVERPAPHHYTIALFTTTTAVLSLPPPRPAHSQRIHNARSTPPHLSVDDDDETTIPASPLPSVHYRAVSIITTAVAVVFAIRWHHPSPKHTNTPPPRFLSVDNSTIPPIPPHRRHKPSRQPLPLPPPLPSDVNDETNRQRERRVTREGSWPAPPCSLGKDVEQEARGGRVEEEMRQATRGE</sequence>
<feature type="region of interest" description="Disordered" evidence="1">
    <location>
        <begin position="139"/>
        <end position="234"/>
    </location>
</feature>
<protein>
    <submittedName>
        <fullName evidence="2">Uncharacterized protein</fullName>
    </submittedName>
</protein>
<dbReference type="AlphaFoldDB" id="A0A8H4QW95"/>
<reference evidence="2 3" key="1">
    <citation type="submission" date="2019-12" db="EMBL/GenBank/DDBJ databases">
        <authorList>
            <person name="Floudas D."/>
            <person name="Bentzer J."/>
            <person name="Ahren D."/>
            <person name="Johansson T."/>
            <person name="Persson P."/>
            <person name="Tunlid A."/>
        </authorList>
    </citation>
    <scope>NUCLEOTIDE SEQUENCE [LARGE SCALE GENOMIC DNA]</scope>
    <source>
        <strain evidence="2 3">CBS 102.39</strain>
    </source>
</reference>
<evidence type="ECO:0000313" key="3">
    <source>
        <dbReference type="Proteomes" id="UP000521872"/>
    </source>
</evidence>
<dbReference type="EMBL" id="JAACJL010000020">
    <property type="protein sequence ID" value="KAF4618039.1"/>
    <property type="molecule type" value="Genomic_DNA"/>
</dbReference>
<keyword evidence="3" id="KW-1185">Reference proteome</keyword>
<evidence type="ECO:0000256" key="1">
    <source>
        <dbReference type="SAM" id="MobiDB-lite"/>
    </source>
</evidence>